<dbReference type="InterPro" id="IPR029056">
    <property type="entry name" value="Ribokinase-like"/>
</dbReference>
<accession>X1Q8R5</accession>
<reference evidence="1" key="1">
    <citation type="journal article" date="2014" name="Front. Microbiol.">
        <title>High frequency of phylogenetically diverse reductive dehalogenase-homologous genes in deep subseafloor sedimentary metagenomes.</title>
        <authorList>
            <person name="Kawai M."/>
            <person name="Futagami T."/>
            <person name="Toyoda A."/>
            <person name="Takaki Y."/>
            <person name="Nishi S."/>
            <person name="Hori S."/>
            <person name="Arai W."/>
            <person name="Tsubouchi T."/>
            <person name="Morono Y."/>
            <person name="Uchiyama I."/>
            <person name="Ito T."/>
            <person name="Fujiyama A."/>
            <person name="Inagaki F."/>
            <person name="Takami H."/>
        </authorList>
    </citation>
    <scope>NUCLEOTIDE SEQUENCE</scope>
    <source>
        <strain evidence="1">Expedition CK06-06</strain>
    </source>
</reference>
<comment type="caution">
    <text evidence="1">The sequence shown here is derived from an EMBL/GenBank/DDBJ whole genome shotgun (WGS) entry which is preliminary data.</text>
</comment>
<gene>
    <name evidence="1" type="ORF">S06H3_60761</name>
</gene>
<organism evidence="1">
    <name type="scientific">marine sediment metagenome</name>
    <dbReference type="NCBI Taxonomy" id="412755"/>
    <lineage>
        <taxon>unclassified sequences</taxon>
        <taxon>metagenomes</taxon>
        <taxon>ecological metagenomes</taxon>
    </lineage>
</organism>
<feature type="non-terminal residue" evidence="1">
    <location>
        <position position="1"/>
    </location>
</feature>
<name>X1Q8R5_9ZZZZ</name>
<evidence type="ECO:0008006" key="2">
    <source>
        <dbReference type="Google" id="ProtNLM"/>
    </source>
</evidence>
<dbReference type="EMBL" id="BARV01039697">
    <property type="protein sequence ID" value="GAI47445.1"/>
    <property type="molecule type" value="Genomic_DNA"/>
</dbReference>
<sequence>REDSFAGGFLGFLAYTNDLSEENMRKAMIYGSIMASYNVEDFSIKRLERLKDKEIIERYREFKRMTHFEDLNEEGVE</sequence>
<dbReference type="AlphaFoldDB" id="X1Q8R5"/>
<evidence type="ECO:0000313" key="1">
    <source>
        <dbReference type="EMBL" id="GAI47445.1"/>
    </source>
</evidence>
<proteinExistence type="predicted"/>
<dbReference type="Gene3D" id="3.40.1190.20">
    <property type="match status" value="1"/>
</dbReference>
<protein>
    <recommendedName>
        <fullName evidence="2">Carbohydrate kinase PfkB domain-containing protein</fullName>
    </recommendedName>
</protein>